<accession>A0A4Y2HJH5</accession>
<sequence length="55" mass="6078">MIISFIFQLALLPGIIMEDKCTLHQLQNCLESLQSVTKGSDLILATTKQDLQAVC</sequence>
<gene>
    <name evidence="2" type="ORF">AVEN_111906_1</name>
</gene>
<feature type="chain" id="PRO_5021496975" evidence="1">
    <location>
        <begin position="18"/>
        <end position="55"/>
    </location>
</feature>
<evidence type="ECO:0000256" key="1">
    <source>
        <dbReference type="SAM" id="SignalP"/>
    </source>
</evidence>
<evidence type="ECO:0000313" key="3">
    <source>
        <dbReference type="Proteomes" id="UP000499080"/>
    </source>
</evidence>
<keyword evidence="3" id="KW-1185">Reference proteome</keyword>
<dbReference type="Proteomes" id="UP000499080">
    <property type="component" value="Unassembled WGS sequence"/>
</dbReference>
<dbReference type="OrthoDB" id="6418170at2759"/>
<name>A0A4Y2HJH5_ARAVE</name>
<feature type="signal peptide" evidence="1">
    <location>
        <begin position="1"/>
        <end position="17"/>
    </location>
</feature>
<organism evidence="2 3">
    <name type="scientific">Araneus ventricosus</name>
    <name type="common">Orbweaver spider</name>
    <name type="synonym">Epeira ventricosa</name>
    <dbReference type="NCBI Taxonomy" id="182803"/>
    <lineage>
        <taxon>Eukaryota</taxon>
        <taxon>Metazoa</taxon>
        <taxon>Ecdysozoa</taxon>
        <taxon>Arthropoda</taxon>
        <taxon>Chelicerata</taxon>
        <taxon>Arachnida</taxon>
        <taxon>Araneae</taxon>
        <taxon>Araneomorphae</taxon>
        <taxon>Entelegynae</taxon>
        <taxon>Araneoidea</taxon>
        <taxon>Araneidae</taxon>
        <taxon>Araneus</taxon>
    </lineage>
</organism>
<feature type="non-terminal residue" evidence="2">
    <location>
        <position position="55"/>
    </location>
</feature>
<evidence type="ECO:0000313" key="2">
    <source>
        <dbReference type="EMBL" id="GBM65457.1"/>
    </source>
</evidence>
<reference evidence="2 3" key="1">
    <citation type="journal article" date="2019" name="Sci. Rep.">
        <title>Orb-weaving spider Araneus ventricosus genome elucidates the spidroin gene catalogue.</title>
        <authorList>
            <person name="Kono N."/>
            <person name="Nakamura H."/>
            <person name="Ohtoshi R."/>
            <person name="Moran D.A.P."/>
            <person name="Shinohara A."/>
            <person name="Yoshida Y."/>
            <person name="Fujiwara M."/>
            <person name="Mori M."/>
            <person name="Tomita M."/>
            <person name="Arakawa K."/>
        </authorList>
    </citation>
    <scope>NUCLEOTIDE SEQUENCE [LARGE SCALE GENOMIC DNA]</scope>
</reference>
<keyword evidence="1" id="KW-0732">Signal</keyword>
<protein>
    <submittedName>
        <fullName evidence="2">Uncharacterized protein</fullName>
    </submittedName>
</protein>
<dbReference type="EMBL" id="BGPR01103167">
    <property type="protein sequence ID" value="GBM65457.1"/>
    <property type="molecule type" value="Genomic_DNA"/>
</dbReference>
<proteinExistence type="predicted"/>
<dbReference type="AlphaFoldDB" id="A0A4Y2HJH5"/>
<comment type="caution">
    <text evidence="2">The sequence shown here is derived from an EMBL/GenBank/DDBJ whole genome shotgun (WGS) entry which is preliminary data.</text>
</comment>